<protein>
    <submittedName>
        <fullName evidence="1">Ribosomal protein L7/L12</fullName>
    </submittedName>
</protein>
<reference evidence="1 2" key="1">
    <citation type="submission" date="2023-07" db="EMBL/GenBank/DDBJ databases">
        <title>Genomic Encyclopedia of Type Strains, Phase IV (KMG-IV): sequencing the most valuable type-strain genomes for metagenomic binning, comparative biology and taxonomic classification.</title>
        <authorList>
            <person name="Goeker M."/>
        </authorList>
    </citation>
    <scope>NUCLEOTIDE SEQUENCE [LARGE SCALE GENOMIC DNA]</scope>
    <source>
        <strain evidence="1 2">DSM 46876</strain>
    </source>
</reference>
<comment type="caution">
    <text evidence="1">The sequence shown here is derived from an EMBL/GenBank/DDBJ whole genome shotgun (WGS) entry which is preliminary data.</text>
</comment>
<dbReference type="EMBL" id="JAUSUV010000008">
    <property type="protein sequence ID" value="MDQ0417944.1"/>
    <property type="molecule type" value="Genomic_DNA"/>
</dbReference>
<keyword evidence="2" id="KW-1185">Reference proteome</keyword>
<gene>
    <name evidence="1" type="ORF">J2Z48_002128</name>
</gene>
<dbReference type="GO" id="GO:0005840">
    <property type="term" value="C:ribosome"/>
    <property type="evidence" value="ECO:0007669"/>
    <property type="project" value="UniProtKB-KW"/>
</dbReference>
<dbReference type="Proteomes" id="UP001238450">
    <property type="component" value="Unassembled WGS sequence"/>
</dbReference>
<name>A0AAJ1TG81_9BACL</name>
<accession>A0AAJ1TG81</accession>
<organism evidence="1 2">
    <name type="scientific">Croceifilum oryzae</name>
    <dbReference type="NCBI Taxonomy" id="1553429"/>
    <lineage>
        <taxon>Bacteria</taxon>
        <taxon>Bacillati</taxon>
        <taxon>Bacillota</taxon>
        <taxon>Bacilli</taxon>
        <taxon>Bacillales</taxon>
        <taxon>Thermoactinomycetaceae</taxon>
        <taxon>Croceifilum</taxon>
    </lineage>
</organism>
<keyword evidence="1" id="KW-0689">Ribosomal protein</keyword>
<dbReference type="AlphaFoldDB" id="A0AAJ1TG81"/>
<evidence type="ECO:0000313" key="1">
    <source>
        <dbReference type="EMBL" id="MDQ0417944.1"/>
    </source>
</evidence>
<proteinExistence type="predicted"/>
<keyword evidence="1" id="KW-0687">Ribonucleoprotein</keyword>
<evidence type="ECO:0000313" key="2">
    <source>
        <dbReference type="Proteomes" id="UP001238450"/>
    </source>
</evidence>
<sequence>MLYEIATFISATAAFFLAISVRNLQGKVDVLRKENLKLRTQIDGDYQSALEEEVKRLLQSSSDIEVIKFLRSEKGFSLLEAKQLVDSLK</sequence>
<dbReference type="RefSeq" id="WP_307253277.1">
    <property type="nucleotide sequence ID" value="NZ_JAUSUV010000008.1"/>
</dbReference>